<sequence length="37" mass="4408">MTIAHIWMFASYCVWMDMATGAWLYSPRPRKVERAKC</sequence>
<organism evidence="2 3">
    <name type="scientific">Cupriavidus alkaliphilus</name>
    <dbReference type="NCBI Taxonomy" id="942866"/>
    <lineage>
        <taxon>Bacteria</taxon>
        <taxon>Pseudomonadati</taxon>
        <taxon>Pseudomonadota</taxon>
        <taxon>Betaproteobacteria</taxon>
        <taxon>Burkholderiales</taxon>
        <taxon>Burkholderiaceae</taxon>
        <taxon>Cupriavidus</taxon>
    </lineage>
</organism>
<dbReference type="EMBL" id="JACHWF010000009">
    <property type="protein sequence ID" value="MBB3010670.1"/>
    <property type="molecule type" value="Genomic_DNA"/>
</dbReference>
<evidence type="ECO:0000313" key="2">
    <source>
        <dbReference type="EMBL" id="MBB3010670.1"/>
    </source>
</evidence>
<keyword evidence="1" id="KW-1133">Transmembrane helix</keyword>
<name>A0A7W4VFJ5_9BURK</name>
<dbReference type="AlphaFoldDB" id="A0A7W4VFJ5"/>
<evidence type="ECO:0000256" key="1">
    <source>
        <dbReference type="SAM" id="Phobius"/>
    </source>
</evidence>
<protein>
    <submittedName>
        <fullName evidence="2">Uncharacterized protein</fullName>
    </submittedName>
</protein>
<proteinExistence type="predicted"/>
<evidence type="ECO:0000313" key="3">
    <source>
        <dbReference type="Proteomes" id="UP000578036"/>
    </source>
</evidence>
<reference evidence="2 3" key="1">
    <citation type="submission" date="2020-08" db="EMBL/GenBank/DDBJ databases">
        <title>Genomic Encyclopedia of Type Strains, Phase IV (KMG-V): Genome sequencing to study the core and pangenomes of soil and plant-associated prokaryotes.</title>
        <authorList>
            <person name="Whitman W."/>
        </authorList>
    </citation>
    <scope>NUCLEOTIDE SEQUENCE [LARGE SCALE GENOMIC DNA]</scope>
    <source>
        <strain evidence="2 3">SLV-2362</strain>
    </source>
</reference>
<feature type="transmembrane region" description="Helical" evidence="1">
    <location>
        <begin position="6"/>
        <end position="26"/>
    </location>
</feature>
<keyword evidence="3" id="KW-1185">Reference proteome</keyword>
<accession>A0A7W4VFJ5</accession>
<keyword evidence="1" id="KW-0472">Membrane</keyword>
<dbReference type="Proteomes" id="UP000578036">
    <property type="component" value="Unassembled WGS sequence"/>
</dbReference>
<comment type="caution">
    <text evidence="2">The sequence shown here is derived from an EMBL/GenBank/DDBJ whole genome shotgun (WGS) entry which is preliminary data.</text>
</comment>
<gene>
    <name evidence="2" type="ORF">FHX61_005351</name>
</gene>
<keyword evidence="1" id="KW-0812">Transmembrane</keyword>